<evidence type="ECO:0000313" key="7">
    <source>
        <dbReference type="Proteomes" id="UP001299608"/>
    </source>
</evidence>
<keyword evidence="4" id="KW-0808">Transferase</keyword>
<evidence type="ECO:0000313" key="4">
    <source>
        <dbReference type="EMBL" id="MCG4747787.1"/>
    </source>
</evidence>
<organism evidence="4 7">
    <name type="scientific">Enterocloster aldenensis</name>
    <dbReference type="NCBI Taxonomy" id="358742"/>
    <lineage>
        <taxon>Bacteria</taxon>
        <taxon>Bacillati</taxon>
        <taxon>Bacillota</taxon>
        <taxon>Clostridia</taxon>
        <taxon>Lachnospirales</taxon>
        <taxon>Lachnospiraceae</taxon>
        <taxon>Enterocloster</taxon>
    </lineage>
</organism>
<dbReference type="Pfam" id="PF08447">
    <property type="entry name" value="PAS_3"/>
    <property type="match status" value="1"/>
</dbReference>
<evidence type="ECO:0000313" key="5">
    <source>
        <dbReference type="EMBL" id="NSJ50487.1"/>
    </source>
</evidence>
<dbReference type="SMART" id="SM00091">
    <property type="entry name" value="PAS"/>
    <property type="match status" value="2"/>
</dbReference>
<dbReference type="GeneID" id="97205999"/>
<accession>A0AAW5BV74</accession>
<dbReference type="InterPro" id="IPR000014">
    <property type="entry name" value="PAS"/>
</dbReference>
<dbReference type="SUPFAM" id="SSF55073">
    <property type="entry name" value="Nucleotide cyclase"/>
    <property type="match status" value="2"/>
</dbReference>
<dbReference type="CDD" id="cd00130">
    <property type="entry name" value="PAS"/>
    <property type="match status" value="1"/>
</dbReference>
<name>A0AAW5BV74_9FIRM</name>
<reference evidence="5 6" key="1">
    <citation type="journal article" date="2020" name="Cell Host Microbe">
        <title>Functional and Genomic Variation between Human-Derived Isolates of Lachnospiraceae Reveals Inter- and Intra-Species Diversity.</title>
        <authorList>
            <person name="Sorbara M.T."/>
            <person name="Littmann E.R."/>
            <person name="Fontana E."/>
            <person name="Moody T.U."/>
            <person name="Kohout C.E."/>
            <person name="Gjonbalaj M."/>
            <person name="Eaton V."/>
            <person name="Seok R."/>
            <person name="Leiner I.M."/>
            <person name="Pamer E.G."/>
        </authorList>
    </citation>
    <scope>NUCLEOTIDE SEQUENCE [LARGE SCALE GENOMIC DNA]</scope>
    <source>
        <strain evidence="5 6">MSK.1.17</strain>
    </source>
</reference>
<dbReference type="Pfam" id="PF00990">
    <property type="entry name" value="GGDEF"/>
    <property type="match status" value="2"/>
</dbReference>
<dbReference type="EC" id="2.7.7.65" evidence="4"/>
<reference evidence="5" key="2">
    <citation type="submission" date="2020-02" db="EMBL/GenBank/DDBJ databases">
        <authorList>
            <person name="Littmann E."/>
            <person name="Sorbara M."/>
        </authorList>
    </citation>
    <scope>NUCLEOTIDE SEQUENCE</scope>
    <source>
        <strain evidence="5">MSK.1.17</strain>
    </source>
</reference>
<dbReference type="InterPro" id="IPR052155">
    <property type="entry name" value="Biofilm_reg_signaling"/>
</dbReference>
<evidence type="ECO:0000259" key="1">
    <source>
        <dbReference type="PROSITE" id="PS50112"/>
    </source>
</evidence>
<dbReference type="CDD" id="cd01948">
    <property type="entry name" value="EAL"/>
    <property type="match status" value="1"/>
</dbReference>
<dbReference type="Pfam" id="PF00563">
    <property type="entry name" value="EAL"/>
    <property type="match status" value="1"/>
</dbReference>
<dbReference type="GO" id="GO:0052621">
    <property type="term" value="F:diguanylate cyclase activity"/>
    <property type="evidence" value="ECO:0007669"/>
    <property type="project" value="UniProtKB-EC"/>
</dbReference>
<dbReference type="SMART" id="SM00052">
    <property type="entry name" value="EAL"/>
    <property type="match status" value="1"/>
</dbReference>
<dbReference type="Gene3D" id="3.20.20.450">
    <property type="entry name" value="EAL domain"/>
    <property type="match status" value="1"/>
</dbReference>
<dbReference type="Gene3D" id="3.30.70.270">
    <property type="match status" value="2"/>
</dbReference>
<evidence type="ECO:0000259" key="3">
    <source>
        <dbReference type="PROSITE" id="PS50887"/>
    </source>
</evidence>
<dbReference type="PANTHER" id="PTHR44757">
    <property type="entry name" value="DIGUANYLATE CYCLASE DGCP"/>
    <property type="match status" value="1"/>
</dbReference>
<dbReference type="Proteomes" id="UP000669239">
    <property type="component" value="Unassembled WGS sequence"/>
</dbReference>
<feature type="domain" description="GGDEF" evidence="3">
    <location>
        <begin position="458"/>
        <end position="590"/>
    </location>
</feature>
<dbReference type="InterPro" id="IPR043128">
    <property type="entry name" value="Rev_trsase/Diguanyl_cyclase"/>
</dbReference>
<dbReference type="EMBL" id="JAAITT010000026">
    <property type="protein sequence ID" value="NSJ50487.1"/>
    <property type="molecule type" value="Genomic_DNA"/>
</dbReference>
<dbReference type="SUPFAM" id="SSF141868">
    <property type="entry name" value="EAL domain-like"/>
    <property type="match status" value="1"/>
</dbReference>
<dbReference type="NCBIfam" id="TIGR00254">
    <property type="entry name" value="GGDEF"/>
    <property type="match status" value="2"/>
</dbReference>
<dbReference type="PROSITE" id="PS50883">
    <property type="entry name" value="EAL"/>
    <property type="match status" value="1"/>
</dbReference>
<feature type="domain" description="EAL" evidence="2">
    <location>
        <begin position="599"/>
        <end position="854"/>
    </location>
</feature>
<dbReference type="RefSeq" id="WP_165642562.1">
    <property type="nucleotide sequence ID" value="NZ_BAABZL010000001.1"/>
</dbReference>
<feature type="domain" description="PAS" evidence="1">
    <location>
        <begin position="10"/>
        <end position="52"/>
    </location>
</feature>
<evidence type="ECO:0000259" key="2">
    <source>
        <dbReference type="PROSITE" id="PS50883"/>
    </source>
</evidence>
<feature type="domain" description="GGDEF" evidence="3">
    <location>
        <begin position="160"/>
        <end position="296"/>
    </location>
</feature>
<dbReference type="EMBL" id="JAKNGE010000028">
    <property type="protein sequence ID" value="MCG4747787.1"/>
    <property type="molecule type" value="Genomic_DNA"/>
</dbReference>
<proteinExistence type="predicted"/>
<dbReference type="InterPro" id="IPR035919">
    <property type="entry name" value="EAL_sf"/>
</dbReference>
<dbReference type="InterPro" id="IPR000160">
    <property type="entry name" value="GGDEF_dom"/>
</dbReference>
<keyword evidence="4" id="KW-0548">Nucleotidyltransferase</keyword>
<dbReference type="PROSITE" id="PS50112">
    <property type="entry name" value="PAS"/>
    <property type="match status" value="1"/>
</dbReference>
<dbReference type="InterPro" id="IPR035965">
    <property type="entry name" value="PAS-like_dom_sf"/>
</dbReference>
<gene>
    <name evidence="5" type="ORF">G5B36_17520</name>
    <name evidence="4" type="ORF">L0N08_20365</name>
</gene>
<reference evidence="4" key="3">
    <citation type="submission" date="2022-01" db="EMBL/GenBank/DDBJ databases">
        <title>Collection of gut derived symbiotic bacterial strains cultured from healthy donors.</title>
        <authorList>
            <person name="Lin H."/>
            <person name="Kohout C."/>
            <person name="Waligurski E."/>
            <person name="Pamer E.G."/>
        </authorList>
    </citation>
    <scope>NUCLEOTIDE SEQUENCE</scope>
    <source>
        <strain evidence="4">DFI.6.55</strain>
    </source>
</reference>
<dbReference type="SMART" id="SM00267">
    <property type="entry name" value="GGDEF"/>
    <property type="match status" value="2"/>
</dbReference>
<dbReference type="CDD" id="cd01949">
    <property type="entry name" value="GGDEF"/>
    <property type="match status" value="2"/>
</dbReference>
<dbReference type="SUPFAM" id="SSF55785">
    <property type="entry name" value="PYP-like sensor domain (PAS domain)"/>
    <property type="match status" value="1"/>
</dbReference>
<evidence type="ECO:0000313" key="6">
    <source>
        <dbReference type="Proteomes" id="UP000669239"/>
    </source>
</evidence>
<sequence length="855" mass="98462">MTEEQIKLFKGTFLSMILDQMHSNIYISDTETDEILYMNQTMKRAFGLEDPEGKHCWKVLQKGMDRRCEFCHIDLLKKGEEGNESTWRESNALTGRSYQNYDSLLRWDGRTYHIQDSVDVTEYDKMFYSARMDELTQMLNRRGGNERLAQTIEQAERENQILTLVLYDINELKRVNDQYGHSAGDALLRYVASITKEGLGRMDFMFRLSGDEFVMLFYGRSKSEVEESMKRILMRASQDREHLDVDYGVPFSYGLTEIYPGENSSIDEIIARADEQMYIQKRDYHIGRAREALKEGKECGTGSLFDYDSETFYQALSASTEDYIFVGDMGTGVFHYPQAMVDEFGLPGQVVKNAAAFWAGLIHPHDEAYFLESNQDIADGREDYHNIEYRARNVKGEWIWLRCRGKMIRGKDGRPGLFAGMITNLGKRNRIDHMTGLYNKYEFEGDIKKYLVDHMEVDTIGIMILDLDSFKNINDLYDRSFGDEVLRITAQKVSSILPANAKLYRLDGDEFGVLCMGCGEEAGREIFTKIQQVFHKQQEYSGRKYYCTISAGYTTYPKDGVNYLELLKCANYSLEHSKLMGKNRMTVFSKDILCRRERRLELVELLRESMDRGFAGFSIHYQPQVDTQTGSLQGAEALARWHCSKYGDISPGEFIPLLEQSGMIMNMGRWIFCHAAAQCREWCRYMPDFQMSINLSYMQLSEDDVISYIEDTLKELGLPPSHVVMELTETYLATADEETLRMLNDMKAAGIRVAMDDFGVGYSSLFSLKTIPVDIVKIDRGFVKGITSDLFNATFIRSITELCHDVGKQVCLEGVETGEEYLAVKELGMEYIQGFYFGRPEPPDVFEKRLKCLKE</sequence>
<dbReference type="InterPro" id="IPR029787">
    <property type="entry name" value="Nucleotide_cyclase"/>
</dbReference>
<dbReference type="AlphaFoldDB" id="A0AAW5BV74"/>
<dbReference type="PROSITE" id="PS50887">
    <property type="entry name" value="GGDEF"/>
    <property type="match status" value="2"/>
</dbReference>
<dbReference type="InterPro" id="IPR013655">
    <property type="entry name" value="PAS_fold_3"/>
</dbReference>
<comment type="caution">
    <text evidence="4">The sequence shown here is derived from an EMBL/GenBank/DDBJ whole genome shotgun (WGS) entry which is preliminary data.</text>
</comment>
<dbReference type="PANTHER" id="PTHR44757:SF2">
    <property type="entry name" value="BIOFILM ARCHITECTURE MAINTENANCE PROTEIN MBAA"/>
    <property type="match status" value="1"/>
</dbReference>
<protein>
    <submittedName>
        <fullName evidence="4">Diguanylate cyclase</fullName>
        <ecNumber evidence="4">2.7.7.65</ecNumber>
    </submittedName>
</protein>
<keyword evidence="6" id="KW-1185">Reference proteome</keyword>
<dbReference type="Gene3D" id="3.30.450.20">
    <property type="entry name" value="PAS domain"/>
    <property type="match status" value="1"/>
</dbReference>
<dbReference type="Proteomes" id="UP001299608">
    <property type="component" value="Unassembled WGS sequence"/>
</dbReference>
<dbReference type="InterPro" id="IPR001633">
    <property type="entry name" value="EAL_dom"/>
</dbReference>